<evidence type="ECO:0000256" key="1">
    <source>
        <dbReference type="SAM" id="Coils"/>
    </source>
</evidence>
<dbReference type="Pfam" id="PF09409">
    <property type="entry name" value="PUB"/>
    <property type="match status" value="1"/>
</dbReference>
<dbReference type="OMA" id="FNIREMA"/>
<dbReference type="OrthoDB" id="49605at2759"/>
<reference evidence="3 4" key="1">
    <citation type="journal article" date="2013" name="Nature">
        <title>Insights into bilaterian evolution from three spiralian genomes.</title>
        <authorList>
            <person name="Simakov O."/>
            <person name="Marletaz F."/>
            <person name="Cho S.J."/>
            <person name="Edsinger-Gonzales E."/>
            <person name="Havlak P."/>
            <person name="Hellsten U."/>
            <person name="Kuo D.H."/>
            <person name="Larsson T."/>
            <person name="Lv J."/>
            <person name="Arendt D."/>
            <person name="Savage R."/>
            <person name="Osoegawa K."/>
            <person name="de Jong P."/>
            <person name="Grimwood J."/>
            <person name="Chapman J.A."/>
            <person name="Shapiro H."/>
            <person name="Aerts A."/>
            <person name="Otillar R.P."/>
            <person name="Terry A.Y."/>
            <person name="Boore J.L."/>
            <person name="Grigoriev I.V."/>
            <person name="Lindberg D.R."/>
            <person name="Seaver E.C."/>
            <person name="Weisblat D.A."/>
            <person name="Putnam N.H."/>
            <person name="Rokhsar D.S."/>
        </authorList>
    </citation>
    <scope>NUCLEOTIDE SEQUENCE [LARGE SCALE GENOMIC DNA]</scope>
</reference>
<dbReference type="STRING" id="225164.V4A3K8"/>
<evidence type="ECO:0000259" key="2">
    <source>
        <dbReference type="Pfam" id="PF09409"/>
    </source>
</evidence>
<dbReference type="SMART" id="SM00580">
    <property type="entry name" value="PUG"/>
    <property type="match status" value="1"/>
</dbReference>
<accession>V4A3K8</accession>
<feature type="coiled-coil region" evidence="1">
    <location>
        <begin position="136"/>
        <end position="181"/>
    </location>
</feature>
<dbReference type="Proteomes" id="UP000030746">
    <property type="component" value="Unassembled WGS sequence"/>
</dbReference>
<protein>
    <recommendedName>
        <fullName evidence="2">PUB domain-containing protein</fullName>
    </recommendedName>
</protein>
<organism evidence="3 4">
    <name type="scientific">Lottia gigantea</name>
    <name type="common">Giant owl limpet</name>
    <dbReference type="NCBI Taxonomy" id="225164"/>
    <lineage>
        <taxon>Eukaryota</taxon>
        <taxon>Metazoa</taxon>
        <taxon>Spiralia</taxon>
        <taxon>Lophotrochozoa</taxon>
        <taxon>Mollusca</taxon>
        <taxon>Gastropoda</taxon>
        <taxon>Patellogastropoda</taxon>
        <taxon>Lottioidea</taxon>
        <taxon>Lottiidae</taxon>
        <taxon>Lottia</taxon>
    </lineage>
</organism>
<dbReference type="CTD" id="20249512"/>
<proteinExistence type="predicted"/>
<dbReference type="PANTHER" id="PTHR23153">
    <property type="entry name" value="UBX-RELATED"/>
    <property type="match status" value="1"/>
</dbReference>
<dbReference type="Gene3D" id="1.20.58.2190">
    <property type="match status" value="1"/>
</dbReference>
<dbReference type="EMBL" id="KB202591">
    <property type="protein sequence ID" value="ESO89540.1"/>
    <property type="molecule type" value="Genomic_DNA"/>
</dbReference>
<dbReference type="InterPro" id="IPR036339">
    <property type="entry name" value="PUB-like_dom_sf"/>
</dbReference>
<dbReference type="PANTHER" id="PTHR23153:SF38">
    <property type="entry name" value="UBX DOMAIN-CONTAINING PROTEIN 6"/>
    <property type="match status" value="1"/>
</dbReference>
<dbReference type="KEGG" id="lgi:LOTGIDRAFT_234344"/>
<feature type="domain" description="PUB" evidence="2">
    <location>
        <begin position="33"/>
        <end position="104"/>
    </location>
</feature>
<keyword evidence="1" id="KW-0175">Coiled coil</keyword>
<sequence>MAGVTPSSNVIDTESLSICVQLLQTECEDSTANLKAALDLIIKICRNIQQNPSEEKYKKIKKESKSLKEKVWKYDGGQQLLLTIGWTEVDDSIIFLEEKDLSGVIKFLEDKLKEYGLTNGANSTSSTTQVQSGWSEAEMKEKERLLKEQKEKFQAQIRRKREEQKRVKTQIEADRDNIKARELKASKAVERKFGNNVKRFGDIGVNLDGQGG</sequence>
<keyword evidence="4" id="KW-1185">Reference proteome</keyword>
<dbReference type="GeneID" id="20249512"/>
<gene>
    <name evidence="3" type="ORF">LOTGIDRAFT_234344</name>
</gene>
<dbReference type="InterPro" id="IPR018997">
    <property type="entry name" value="PUB_domain"/>
</dbReference>
<dbReference type="HOGENOM" id="CLU_1262900_0_0_1"/>
<dbReference type="RefSeq" id="XP_009059898.1">
    <property type="nucleotide sequence ID" value="XM_009061650.1"/>
</dbReference>
<dbReference type="AlphaFoldDB" id="V4A3K8"/>
<dbReference type="GO" id="GO:0005737">
    <property type="term" value="C:cytoplasm"/>
    <property type="evidence" value="ECO:0007669"/>
    <property type="project" value="TreeGrafter"/>
</dbReference>
<evidence type="ECO:0000313" key="3">
    <source>
        <dbReference type="EMBL" id="ESO89540.1"/>
    </source>
</evidence>
<dbReference type="SUPFAM" id="SSF143503">
    <property type="entry name" value="PUG domain-like"/>
    <property type="match status" value="1"/>
</dbReference>
<evidence type="ECO:0000313" key="4">
    <source>
        <dbReference type="Proteomes" id="UP000030746"/>
    </source>
</evidence>
<name>V4A3K8_LOTGI</name>